<keyword evidence="5" id="KW-1185">Reference proteome</keyword>
<evidence type="ECO:0000313" key="4">
    <source>
        <dbReference type="EMBL" id="SFP96694.1"/>
    </source>
</evidence>
<dbReference type="PANTHER" id="PTHR43362">
    <property type="entry name" value="MANNITOL DEHYDROGENASE DSF1-RELATED"/>
    <property type="match status" value="1"/>
</dbReference>
<reference evidence="4 5" key="1">
    <citation type="submission" date="2016-10" db="EMBL/GenBank/DDBJ databases">
        <authorList>
            <person name="de Groot N.N."/>
        </authorList>
    </citation>
    <scope>NUCLEOTIDE SEQUENCE [LARGE SCALE GENOMIC DNA]</scope>
    <source>
        <strain evidence="4 5">DSM 19547</strain>
    </source>
</reference>
<dbReference type="EMBL" id="FOXA01000022">
    <property type="protein sequence ID" value="SFP96694.1"/>
    <property type="molecule type" value="Genomic_DNA"/>
</dbReference>
<feature type="domain" description="Mannitol dehydrogenase N-terminal" evidence="2">
    <location>
        <begin position="30"/>
        <end position="277"/>
    </location>
</feature>
<dbReference type="InterPro" id="IPR008927">
    <property type="entry name" value="6-PGluconate_DH-like_C_sf"/>
</dbReference>
<dbReference type="Pfam" id="PF01232">
    <property type="entry name" value="Mannitol_dh"/>
    <property type="match status" value="1"/>
</dbReference>
<dbReference type="Gene3D" id="1.10.1040.10">
    <property type="entry name" value="N-(1-d-carboxylethyl)-l-norvaline Dehydrogenase, domain 2"/>
    <property type="match status" value="1"/>
</dbReference>
<dbReference type="InterPro" id="IPR013328">
    <property type="entry name" value="6PGD_dom2"/>
</dbReference>
<proteinExistence type="predicted"/>
<dbReference type="SUPFAM" id="SSF48179">
    <property type="entry name" value="6-phosphogluconate dehydrogenase C-terminal domain-like"/>
    <property type="match status" value="1"/>
</dbReference>
<evidence type="ECO:0000313" key="5">
    <source>
        <dbReference type="Proteomes" id="UP000199356"/>
    </source>
</evidence>
<dbReference type="InterPro" id="IPR000669">
    <property type="entry name" value="Mannitol_DH"/>
</dbReference>
<dbReference type="InterPro" id="IPR036291">
    <property type="entry name" value="NAD(P)-bd_dom_sf"/>
</dbReference>
<dbReference type="InterPro" id="IPR013118">
    <property type="entry name" value="Mannitol_DH_C"/>
</dbReference>
<dbReference type="PRINTS" id="PR00084">
    <property type="entry name" value="MTLDHDRGNASE"/>
</dbReference>
<dbReference type="OrthoDB" id="271711at2"/>
<feature type="domain" description="Mannitol dehydrogenase C-terminal" evidence="3">
    <location>
        <begin position="286"/>
        <end position="474"/>
    </location>
</feature>
<dbReference type="STRING" id="441119.SAMN04488047_12222"/>
<keyword evidence="1" id="KW-0560">Oxidoreductase</keyword>
<dbReference type="InterPro" id="IPR050988">
    <property type="entry name" value="Mannitol_DH/Oxidoreductase"/>
</dbReference>
<protein>
    <submittedName>
        <fullName evidence="4">Mannitol 2-dehydrogenase</fullName>
    </submittedName>
</protein>
<organism evidence="4 5">
    <name type="scientific">Tranquillimonas alkanivorans</name>
    <dbReference type="NCBI Taxonomy" id="441119"/>
    <lineage>
        <taxon>Bacteria</taxon>
        <taxon>Pseudomonadati</taxon>
        <taxon>Pseudomonadota</taxon>
        <taxon>Alphaproteobacteria</taxon>
        <taxon>Rhodobacterales</taxon>
        <taxon>Roseobacteraceae</taxon>
        <taxon>Tranquillimonas</taxon>
    </lineage>
</organism>
<evidence type="ECO:0000259" key="3">
    <source>
        <dbReference type="Pfam" id="PF08125"/>
    </source>
</evidence>
<sequence>MSVKLSSAALGHLPEGVAGPGYDRADLSPGIVHYGVGNFHRAHQATYLDRLFASGKDRDWAIVGAGVRPGDAAMRDRLATQDWLYTVVDLDPQGLSARVVGSMTDFCPVDPEANIERMAAPETRIVSLTVTEGGYYIDAETGGFDGDHPDVQADLESLRPPRTVFGQICAALKRRFDAGVPPFTVMSCDNIPENGQATKRAVVGFARLSDPELADRIELEVAFPNGMVDCITPATSERELKMVRDRFGIEDAAPVVCEPFRQWVLEDRFPAGRPRLEDVGVEFVDDVLPYELMKLRILNAGHAAIAYPSALLGHTLASDAMNDPDMAAWLEAVIGREAIPTLPKIPGVDFRQYLATCAERFGNAEVGDTIARLCLDGSNRQPKFILPTVRDALRDGGPVEGLALEVALWCRYCRGEDEEGRPIRIEDERALRLKKAAEEAREDPLAFLRIGDVFGDLVHEDRFRDAFAAALRRLYDTGVRAELRSYVAPSG</sequence>
<dbReference type="Proteomes" id="UP000199356">
    <property type="component" value="Unassembled WGS sequence"/>
</dbReference>
<dbReference type="AlphaFoldDB" id="A0A1I5UN00"/>
<dbReference type="SUPFAM" id="SSF51735">
    <property type="entry name" value="NAD(P)-binding Rossmann-fold domains"/>
    <property type="match status" value="1"/>
</dbReference>
<dbReference type="Pfam" id="PF08125">
    <property type="entry name" value="Mannitol_dh_C"/>
    <property type="match status" value="1"/>
</dbReference>
<dbReference type="Gene3D" id="3.40.50.720">
    <property type="entry name" value="NAD(P)-binding Rossmann-like Domain"/>
    <property type="match status" value="1"/>
</dbReference>
<dbReference type="RefSeq" id="WP_093424785.1">
    <property type="nucleotide sequence ID" value="NZ_FOXA01000022.1"/>
</dbReference>
<gene>
    <name evidence="4" type="ORF">SAMN04488047_12222</name>
</gene>
<dbReference type="GO" id="GO:0016616">
    <property type="term" value="F:oxidoreductase activity, acting on the CH-OH group of donors, NAD or NADP as acceptor"/>
    <property type="evidence" value="ECO:0007669"/>
    <property type="project" value="TreeGrafter"/>
</dbReference>
<dbReference type="InterPro" id="IPR013131">
    <property type="entry name" value="Mannitol_DH_N"/>
</dbReference>
<dbReference type="PANTHER" id="PTHR43362:SF1">
    <property type="entry name" value="MANNITOL DEHYDROGENASE 2-RELATED"/>
    <property type="match status" value="1"/>
</dbReference>
<evidence type="ECO:0000259" key="2">
    <source>
        <dbReference type="Pfam" id="PF01232"/>
    </source>
</evidence>
<evidence type="ECO:0000256" key="1">
    <source>
        <dbReference type="ARBA" id="ARBA00023002"/>
    </source>
</evidence>
<accession>A0A1I5UN00</accession>
<name>A0A1I5UN00_9RHOB</name>